<comment type="caution">
    <text evidence="2">The sequence shown here is derived from an EMBL/GenBank/DDBJ whole genome shotgun (WGS) entry which is preliminary data.</text>
</comment>
<sequence>MSKICLAIQNNASPRMLHGLKLLTEALEACGCRTEVAEGEWSALTYRKRPEPKIYIGSREESDFIRSLERQEVLIYHSKEPGKEGFYIASLPGNLIVVSGGNDTGVLYGAQELAERVRRAGRVPDLLAHGETPEFVLRGPVLGLQKTEIEPPRRTYEYPITPDRFPWFYDKAMWLEYLDMLCAQRSNVVYIWSGHPFSSLVRLKDYPEALEITEEEYKLNVETFGWLTEEADKRGIWVVLNFYNIHIPLPFAEKHGLELHQPKPLPITADYTRKAIAEFVRSYPSVGLMLCLGEALQGGVYGAEWFTDTILAGVNDGLRDLDAKESPPIILRAHAVKAEPIIEKAIPLYPNLFTEAKYNGESLTTWTPRGGWKQTHNNLSGMQSVHIVNVHVLANLEPFRYGSPAFIQKSMQAAKHRQKANGLHLYPLFFWDWPYSGDKTTPRLKQAERDWIWYAAWARYAWNPDRDPETERHYWIEELASRFGSREAGEALLEAYDAFGECAPRLLRRFGITEGNRQTLSLGMKMSQLTNPDRYSPYRALWEDHAPQGERLEPYVQRELAGEPHIGETPVDVVESAELFADRAWTAIRRASAHIACNREEFERIASDVEAILYMVRFYGAKVRAAIQVLKYKHTAGGSYLECTDLLEEAVPYLQESVEWYRKLTGLTEKTYLYANSMLTAHRKIPVPDGRKYKHWTDCLPVYEEELASFQASVNDLKAGKLPSRVSGEAKIEPYREAAFRLTSPGMETYTLSKDSLLFADGEVYVQSCAEELEGLTGIRFSRAEAAKGGMTVEFETDTPVRLLVGYFNSADDQWLQVPTLDENTHADDRGGLSPILRKGIKTSFYPSVNVHAFLYEAGSHALNLGKGAFAVLGVIAADQELKERDVSPFSESSRSLDWLYDSERSKGAITL</sequence>
<evidence type="ECO:0000313" key="2">
    <source>
        <dbReference type="EMBL" id="MBD2868544.1"/>
    </source>
</evidence>
<dbReference type="SUPFAM" id="SSF55545">
    <property type="entry name" value="beta-N-acetylhexosaminidase-like domain"/>
    <property type="match status" value="1"/>
</dbReference>
<keyword evidence="1" id="KW-0378">Hydrolase</keyword>
<dbReference type="GO" id="GO:0016787">
    <property type="term" value="F:hydrolase activity"/>
    <property type="evidence" value="ECO:0007669"/>
    <property type="project" value="UniProtKB-KW"/>
</dbReference>
<dbReference type="InterPro" id="IPR029018">
    <property type="entry name" value="Hex-like_dom2"/>
</dbReference>
<gene>
    <name evidence="2" type="ORF">IDH41_08140</name>
</gene>
<proteinExistence type="predicted"/>
<protein>
    <submittedName>
        <fullName evidence="2">Uncharacterized protein</fullName>
    </submittedName>
</protein>
<organism evidence="2 3">
    <name type="scientific">Paenibacillus arenilitoris</name>
    <dbReference type="NCBI Taxonomy" id="2772299"/>
    <lineage>
        <taxon>Bacteria</taxon>
        <taxon>Bacillati</taxon>
        <taxon>Bacillota</taxon>
        <taxon>Bacilli</taxon>
        <taxon>Bacillales</taxon>
        <taxon>Paenibacillaceae</taxon>
        <taxon>Paenibacillus</taxon>
    </lineage>
</organism>
<reference evidence="2" key="1">
    <citation type="submission" date="2020-09" db="EMBL/GenBank/DDBJ databases">
        <title>A novel bacterium of genus Paenibacillus, isolated from South China Sea.</title>
        <authorList>
            <person name="Huang H."/>
            <person name="Mo K."/>
            <person name="Hu Y."/>
        </authorList>
    </citation>
    <scope>NUCLEOTIDE SEQUENCE</scope>
    <source>
        <strain evidence="2">IB182493</strain>
    </source>
</reference>
<dbReference type="EMBL" id="JACXIY010000010">
    <property type="protein sequence ID" value="MBD2868544.1"/>
    <property type="molecule type" value="Genomic_DNA"/>
</dbReference>
<dbReference type="RefSeq" id="WP_190859911.1">
    <property type="nucleotide sequence ID" value="NZ_JACXIY010000010.1"/>
</dbReference>
<accession>A0A927CI61</accession>
<dbReference type="Gene3D" id="3.30.379.10">
    <property type="entry name" value="Chitobiase/beta-hexosaminidase domain 2-like"/>
    <property type="match status" value="1"/>
</dbReference>
<dbReference type="Proteomes" id="UP000632125">
    <property type="component" value="Unassembled WGS sequence"/>
</dbReference>
<keyword evidence="3" id="KW-1185">Reference proteome</keyword>
<name>A0A927CI61_9BACL</name>
<dbReference type="GO" id="GO:0005975">
    <property type="term" value="P:carbohydrate metabolic process"/>
    <property type="evidence" value="ECO:0007669"/>
    <property type="project" value="UniProtKB-ARBA"/>
</dbReference>
<dbReference type="AlphaFoldDB" id="A0A927CI61"/>
<evidence type="ECO:0000313" key="3">
    <source>
        <dbReference type="Proteomes" id="UP000632125"/>
    </source>
</evidence>
<evidence type="ECO:0000256" key="1">
    <source>
        <dbReference type="ARBA" id="ARBA00022801"/>
    </source>
</evidence>